<evidence type="ECO:0000313" key="11">
    <source>
        <dbReference type="EMBL" id="EFH90955.1"/>
    </source>
</evidence>
<feature type="transmembrane region" description="Helical" evidence="9">
    <location>
        <begin position="562"/>
        <end position="583"/>
    </location>
</feature>
<dbReference type="STRING" id="485913.Krac_12597"/>
<dbReference type="InterPro" id="IPR011701">
    <property type="entry name" value="MFS"/>
</dbReference>
<feature type="transmembrane region" description="Helical" evidence="9">
    <location>
        <begin position="343"/>
        <end position="361"/>
    </location>
</feature>
<dbReference type="InterPro" id="IPR005829">
    <property type="entry name" value="Sugar_transporter_CS"/>
</dbReference>
<dbReference type="PANTHER" id="PTHR42718">
    <property type="entry name" value="MAJOR FACILITATOR SUPERFAMILY MULTIDRUG TRANSPORTER MFSC"/>
    <property type="match status" value="1"/>
</dbReference>
<dbReference type="AlphaFoldDB" id="D6THY5"/>
<feature type="transmembrane region" description="Helical" evidence="9">
    <location>
        <begin position="445"/>
        <end position="464"/>
    </location>
</feature>
<feature type="transmembrane region" description="Helical" evidence="9">
    <location>
        <begin position="415"/>
        <end position="433"/>
    </location>
</feature>
<evidence type="ECO:0000256" key="1">
    <source>
        <dbReference type="ARBA" id="ARBA00004651"/>
    </source>
</evidence>
<evidence type="ECO:0000256" key="5">
    <source>
        <dbReference type="ARBA" id="ARBA00022692"/>
    </source>
</evidence>
<dbReference type="PROSITE" id="PS50850">
    <property type="entry name" value="MFS"/>
    <property type="match status" value="1"/>
</dbReference>
<dbReference type="GO" id="GO:0005886">
    <property type="term" value="C:plasma membrane"/>
    <property type="evidence" value="ECO:0007669"/>
    <property type="project" value="UniProtKB-SubCell"/>
</dbReference>
<feature type="transmembrane region" description="Helical" evidence="9">
    <location>
        <begin position="192"/>
        <end position="212"/>
    </location>
</feature>
<evidence type="ECO:0000256" key="9">
    <source>
        <dbReference type="SAM" id="Phobius"/>
    </source>
</evidence>
<dbReference type="eggNOG" id="COG2814">
    <property type="taxonomic scope" value="Bacteria"/>
</dbReference>
<keyword evidence="4" id="KW-1003">Cell membrane</keyword>
<keyword evidence="7 9" id="KW-0472">Membrane</keyword>
<dbReference type="InParanoid" id="D6THY5"/>
<dbReference type="CDD" id="cd17321">
    <property type="entry name" value="MFS_MMR_MDR_like"/>
    <property type="match status" value="1"/>
</dbReference>
<comment type="subcellular location">
    <subcellularLocation>
        <location evidence="1">Cell membrane</location>
        <topology evidence="1">Multi-pass membrane protein</topology>
    </subcellularLocation>
</comment>
<sequence>MDGKWAGGPFPIHNTLTQEWLFHRVTHREGPVGLSATLHSYMAMCHAISADLPCSRSHVLKEKITGRSPSPQMEERLSPLPCMHENDRYTMKQQHSLSPTEHNDSESVTAGPSSASNPEGANKWAVLAIVGVGVFMATLDSSIVNISLPAIAQYFHVPLNGAVEWIIIAYLVATAAILLTAGRLADMLGRKIVWIIGLIVFTLGSTICGAAPNLTTLIIARAFQGLGGALIMAVSPALLTSAFPASERGRALGFNAVTVSLGVSVGPTLGGLITSTLSWRWIFYVNVPIGIIGIIATLRILKEANKRNPGRFDPLGALLLAIGMASLTGSLSFGGEIGWTSPWILALIGIGVLALAALPFVEQRVSSPIIDFSLFRNRVFLSANLSLVLNFLALFAVSFMLPFYFEELRKFPTELAGVLLTPLPLTIAVIAPISGSLADRFGSRWLAATGMTIACLGLVLISQLNTQSSIFDIVWRLVVVGIGQAIFQSPNNSALLGAAPRHRQGLASGFLATGRTMGQSFSVALAGAIFGALGGSAAGQLLSTSHPQDAQLTTLQQTFVHSFQWTFIICACIAALGIFASLVRGKEDRSAKRA</sequence>
<evidence type="ECO:0000256" key="6">
    <source>
        <dbReference type="ARBA" id="ARBA00022989"/>
    </source>
</evidence>
<comment type="caution">
    <text evidence="11">The sequence shown here is derived from an EMBL/GenBank/DDBJ whole genome shotgun (WGS) entry which is preliminary data.</text>
</comment>
<evidence type="ECO:0000259" key="10">
    <source>
        <dbReference type="PROSITE" id="PS50850"/>
    </source>
</evidence>
<feature type="transmembrane region" description="Helical" evidence="9">
    <location>
        <begin position="165"/>
        <end position="185"/>
    </location>
</feature>
<dbReference type="NCBIfam" id="TIGR00711">
    <property type="entry name" value="efflux_EmrB"/>
    <property type="match status" value="1"/>
</dbReference>
<keyword evidence="5 9" id="KW-0812">Transmembrane</keyword>
<evidence type="ECO:0000256" key="8">
    <source>
        <dbReference type="SAM" id="MobiDB-lite"/>
    </source>
</evidence>
<comment type="similarity">
    <text evidence="2">Belongs to the major facilitator superfamily. EmrB family.</text>
</comment>
<gene>
    <name evidence="11" type="ORF">Krac_12597</name>
</gene>
<protein>
    <submittedName>
        <fullName evidence="11">Drug resistance transporter, EmrB/QacA subfamily</fullName>
    </submittedName>
</protein>
<dbReference type="Gene3D" id="1.20.1720.10">
    <property type="entry name" value="Multidrug resistance protein D"/>
    <property type="match status" value="1"/>
</dbReference>
<dbReference type="PANTHER" id="PTHR42718:SF9">
    <property type="entry name" value="MAJOR FACILITATOR SUPERFAMILY MULTIDRUG TRANSPORTER MFSC"/>
    <property type="match status" value="1"/>
</dbReference>
<feature type="transmembrane region" description="Helical" evidence="9">
    <location>
        <begin position="312"/>
        <end position="331"/>
    </location>
</feature>
<keyword evidence="12" id="KW-1185">Reference proteome</keyword>
<dbReference type="InterPro" id="IPR036259">
    <property type="entry name" value="MFS_trans_sf"/>
</dbReference>
<dbReference type="Gene3D" id="1.20.1250.20">
    <property type="entry name" value="MFS general substrate transporter like domains"/>
    <property type="match status" value="1"/>
</dbReference>
<reference evidence="11 12" key="1">
    <citation type="journal article" date="2011" name="Stand. Genomic Sci.">
        <title>Non-contiguous finished genome sequence and contextual data of the filamentous soil bacterium Ktedonobacter racemifer type strain (SOSP1-21).</title>
        <authorList>
            <person name="Chang Y.J."/>
            <person name="Land M."/>
            <person name="Hauser L."/>
            <person name="Chertkov O."/>
            <person name="Del Rio T.G."/>
            <person name="Nolan M."/>
            <person name="Copeland A."/>
            <person name="Tice H."/>
            <person name="Cheng J.F."/>
            <person name="Lucas S."/>
            <person name="Han C."/>
            <person name="Goodwin L."/>
            <person name="Pitluck S."/>
            <person name="Ivanova N."/>
            <person name="Ovchinikova G."/>
            <person name="Pati A."/>
            <person name="Chen A."/>
            <person name="Palaniappan K."/>
            <person name="Mavromatis K."/>
            <person name="Liolios K."/>
            <person name="Brettin T."/>
            <person name="Fiebig A."/>
            <person name="Rohde M."/>
            <person name="Abt B."/>
            <person name="Goker M."/>
            <person name="Detter J.C."/>
            <person name="Woyke T."/>
            <person name="Bristow J."/>
            <person name="Eisen J.A."/>
            <person name="Markowitz V."/>
            <person name="Hugenholtz P."/>
            <person name="Kyrpides N.C."/>
            <person name="Klenk H.P."/>
            <person name="Lapidus A."/>
        </authorList>
    </citation>
    <scope>NUCLEOTIDE SEQUENCE [LARGE SCALE GENOMIC DNA]</scope>
    <source>
        <strain evidence="12">DSM 44963</strain>
    </source>
</reference>
<dbReference type="PRINTS" id="PR01036">
    <property type="entry name" value="TCRTETB"/>
</dbReference>
<dbReference type="EMBL" id="ADVG01000001">
    <property type="protein sequence ID" value="EFH90955.1"/>
    <property type="molecule type" value="Genomic_DNA"/>
</dbReference>
<organism evidence="11 12">
    <name type="scientific">Ktedonobacter racemifer DSM 44963</name>
    <dbReference type="NCBI Taxonomy" id="485913"/>
    <lineage>
        <taxon>Bacteria</taxon>
        <taxon>Bacillati</taxon>
        <taxon>Chloroflexota</taxon>
        <taxon>Ktedonobacteria</taxon>
        <taxon>Ktedonobacterales</taxon>
        <taxon>Ktedonobacteraceae</taxon>
        <taxon>Ktedonobacter</taxon>
    </lineage>
</organism>
<feature type="transmembrane region" description="Helical" evidence="9">
    <location>
        <begin position="124"/>
        <end position="145"/>
    </location>
</feature>
<keyword evidence="3" id="KW-0813">Transport</keyword>
<feature type="domain" description="Major facilitator superfamily (MFS) profile" evidence="10">
    <location>
        <begin position="126"/>
        <end position="589"/>
    </location>
</feature>
<keyword evidence="6 9" id="KW-1133">Transmembrane helix</keyword>
<dbReference type="Pfam" id="PF07690">
    <property type="entry name" value="MFS_1"/>
    <property type="match status" value="1"/>
</dbReference>
<evidence type="ECO:0000256" key="4">
    <source>
        <dbReference type="ARBA" id="ARBA00022475"/>
    </source>
</evidence>
<name>D6THY5_KTERA</name>
<evidence type="ECO:0000256" key="2">
    <source>
        <dbReference type="ARBA" id="ARBA00008537"/>
    </source>
</evidence>
<dbReference type="SUPFAM" id="SSF103473">
    <property type="entry name" value="MFS general substrate transporter"/>
    <property type="match status" value="1"/>
</dbReference>
<dbReference type="InterPro" id="IPR004638">
    <property type="entry name" value="EmrB-like"/>
</dbReference>
<feature type="transmembrane region" description="Helical" evidence="9">
    <location>
        <begin position="251"/>
        <end position="269"/>
    </location>
</feature>
<accession>D6THY5</accession>
<dbReference type="Proteomes" id="UP000004508">
    <property type="component" value="Unassembled WGS sequence"/>
</dbReference>
<dbReference type="PROSITE" id="PS00216">
    <property type="entry name" value="SUGAR_TRANSPORT_1"/>
    <property type="match status" value="1"/>
</dbReference>
<feature type="transmembrane region" description="Helical" evidence="9">
    <location>
        <begin position="521"/>
        <end position="542"/>
    </location>
</feature>
<evidence type="ECO:0000256" key="7">
    <source>
        <dbReference type="ARBA" id="ARBA00023136"/>
    </source>
</evidence>
<feature type="transmembrane region" description="Helical" evidence="9">
    <location>
        <begin position="218"/>
        <end position="239"/>
    </location>
</feature>
<dbReference type="InterPro" id="IPR020846">
    <property type="entry name" value="MFS_dom"/>
</dbReference>
<evidence type="ECO:0000313" key="12">
    <source>
        <dbReference type="Proteomes" id="UP000004508"/>
    </source>
</evidence>
<feature type="region of interest" description="Disordered" evidence="8">
    <location>
        <begin position="91"/>
        <end position="119"/>
    </location>
</feature>
<proteinExistence type="inferred from homology"/>
<dbReference type="GO" id="GO:0022857">
    <property type="term" value="F:transmembrane transporter activity"/>
    <property type="evidence" value="ECO:0007669"/>
    <property type="project" value="InterPro"/>
</dbReference>
<feature type="transmembrane region" description="Helical" evidence="9">
    <location>
        <begin position="281"/>
        <end position="300"/>
    </location>
</feature>
<evidence type="ECO:0000256" key="3">
    <source>
        <dbReference type="ARBA" id="ARBA00022448"/>
    </source>
</evidence>
<feature type="transmembrane region" description="Helical" evidence="9">
    <location>
        <begin position="381"/>
        <end position="403"/>
    </location>
</feature>